<dbReference type="Proteomes" id="UP000236959">
    <property type="component" value="Unassembled WGS sequence"/>
</dbReference>
<dbReference type="EMBL" id="PPCN01000006">
    <property type="protein sequence ID" value="POF30534.1"/>
    <property type="molecule type" value="Genomic_DNA"/>
</dbReference>
<dbReference type="InterPro" id="IPR026286">
    <property type="entry name" value="MaiA/AMDase"/>
</dbReference>
<evidence type="ECO:0000313" key="2">
    <source>
        <dbReference type="Proteomes" id="UP000236959"/>
    </source>
</evidence>
<dbReference type="GO" id="GO:0016853">
    <property type="term" value="F:isomerase activity"/>
    <property type="evidence" value="ECO:0007669"/>
    <property type="project" value="UniProtKB-KW"/>
</dbReference>
<dbReference type="PANTHER" id="PTHR40267">
    <property type="entry name" value="BLR3294 PROTEIN"/>
    <property type="match status" value="1"/>
</dbReference>
<dbReference type="InterPro" id="IPR053714">
    <property type="entry name" value="Iso_Racemase_Enz_sf"/>
</dbReference>
<organism evidence="1 2">
    <name type="scientific">Roseibium marinum</name>
    <dbReference type="NCBI Taxonomy" id="281252"/>
    <lineage>
        <taxon>Bacteria</taxon>
        <taxon>Pseudomonadati</taxon>
        <taxon>Pseudomonadota</taxon>
        <taxon>Alphaproteobacteria</taxon>
        <taxon>Hyphomicrobiales</taxon>
        <taxon>Stappiaceae</taxon>
        <taxon>Roseibium</taxon>
    </lineage>
</organism>
<reference evidence="1 2" key="1">
    <citation type="submission" date="2018-01" db="EMBL/GenBank/DDBJ databases">
        <title>Genomic Encyclopedia of Archaeal and Bacterial Type Strains, Phase II (KMG-II): from individual species to whole genera.</title>
        <authorList>
            <person name="Goeker M."/>
        </authorList>
    </citation>
    <scope>NUCLEOTIDE SEQUENCE [LARGE SCALE GENOMIC DNA]</scope>
    <source>
        <strain evidence="1 2">DSM 17023</strain>
    </source>
</reference>
<dbReference type="RefSeq" id="WP_103223254.1">
    <property type="nucleotide sequence ID" value="NZ_PPCN01000006.1"/>
</dbReference>
<protein>
    <submittedName>
        <fullName evidence="1">Maleate isomerase</fullName>
    </submittedName>
</protein>
<proteinExistence type="predicted"/>
<dbReference type="PANTHER" id="PTHR40267:SF1">
    <property type="entry name" value="BLR3294 PROTEIN"/>
    <property type="match status" value="1"/>
</dbReference>
<comment type="caution">
    <text evidence="1">The sequence shown here is derived from an EMBL/GenBank/DDBJ whole genome shotgun (WGS) entry which is preliminary data.</text>
</comment>
<dbReference type="Pfam" id="PF17645">
    <property type="entry name" value="Amdase"/>
    <property type="match status" value="1"/>
</dbReference>
<keyword evidence="1" id="KW-0413">Isomerase</keyword>
<accession>A0A2S3US97</accession>
<dbReference type="OrthoDB" id="9816064at2"/>
<evidence type="ECO:0000313" key="1">
    <source>
        <dbReference type="EMBL" id="POF30534.1"/>
    </source>
</evidence>
<dbReference type="AlphaFoldDB" id="A0A2S3US97"/>
<name>A0A2S3US97_9HYPH</name>
<gene>
    <name evidence="1" type="ORF">CLV41_106148</name>
</gene>
<sequence>MKLPFKLDCDTQRKKSLGLIVLSVDETIEDEFRPLFSRDDAALYHSRIESAPEVTSETLARMKDRLAEAANLLPGARSLDVVGYACTSGATVIGSDQVAAAIRSVHADTAVTDPARAVVAALHRLNVTRIGVISPYVAEVSDAICALLVRNGLSPVTVGSFGQAEEVVVARIALRSVEEAICAVGEEQHIEAVFASCTNLRTLKVIERCEQRLGKPVISSNLALAWHMMTLAGLPVDGAGPGRLFNC</sequence>
<dbReference type="Gene3D" id="3.40.50.12500">
    <property type="match status" value="1"/>
</dbReference>
<dbReference type="PIRSF" id="PIRSF015736">
    <property type="entry name" value="MI"/>
    <property type="match status" value="1"/>
</dbReference>
<keyword evidence="2" id="KW-1185">Reference proteome</keyword>